<name>A0A077LV65_9MICO</name>
<keyword evidence="5 7" id="KW-0627">Porphyrin biosynthesis</keyword>
<accession>A0A077LV65</accession>
<keyword evidence="12" id="KW-1185">Reference proteome</keyword>
<dbReference type="GO" id="GO:0004418">
    <property type="term" value="F:hydroxymethylbilane synthase activity"/>
    <property type="evidence" value="ECO:0007669"/>
    <property type="project" value="UniProtKB-UniRule"/>
</dbReference>
<evidence type="ECO:0000313" key="11">
    <source>
        <dbReference type="EMBL" id="CCH77823.1"/>
    </source>
</evidence>
<dbReference type="NCBIfam" id="TIGR00212">
    <property type="entry name" value="hemC"/>
    <property type="match status" value="1"/>
</dbReference>
<comment type="cofactor">
    <cofactor evidence="7">
        <name>dipyrromethane</name>
        <dbReference type="ChEBI" id="CHEBI:60342"/>
    </cofactor>
    <text evidence="7">Binds 1 dipyrromethane group covalently.</text>
</comment>
<comment type="miscellaneous">
    <text evidence="7">The porphobilinogen subunits are added to the dipyrromethane group.</text>
</comment>
<dbReference type="PIRSF" id="PIRSF001438">
    <property type="entry name" value="4pyrrol_synth_OHMeBilane_synth"/>
    <property type="match status" value="1"/>
</dbReference>
<dbReference type="FunFam" id="3.40.190.10:FF:000005">
    <property type="entry name" value="Porphobilinogen deaminase"/>
    <property type="match status" value="1"/>
</dbReference>
<organism evidence="11 12">
    <name type="scientific">Nostocoides japonicum T1-X7</name>
    <dbReference type="NCBI Taxonomy" id="1194083"/>
    <lineage>
        <taxon>Bacteria</taxon>
        <taxon>Bacillati</taxon>
        <taxon>Actinomycetota</taxon>
        <taxon>Actinomycetes</taxon>
        <taxon>Micrococcales</taxon>
        <taxon>Intrasporangiaceae</taxon>
        <taxon>Nostocoides</taxon>
    </lineage>
</organism>
<evidence type="ECO:0000256" key="6">
    <source>
        <dbReference type="ARBA" id="ARBA00048169"/>
    </source>
</evidence>
<evidence type="ECO:0000256" key="5">
    <source>
        <dbReference type="ARBA" id="ARBA00023244"/>
    </source>
</evidence>
<keyword evidence="4 7" id="KW-0808">Transferase</keyword>
<dbReference type="InterPro" id="IPR022417">
    <property type="entry name" value="Porphobilin_deaminase_N"/>
</dbReference>
<dbReference type="OrthoDB" id="9810298at2"/>
<dbReference type="GO" id="GO:0005737">
    <property type="term" value="C:cytoplasm"/>
    <property type="evidence" value="ECO:0007669"/>
    <property type="project" value="UniProtKB-UniRule"/>
</dbReference>
<dbReference type="InterPro" id="IPR022418">
    <property type="entry name" value="Porphobilinogen_deaminase_C"/>
</dbReference>
<dbReference type="HAMAP" id="MF_00260">
    <property type="entry name" value="Porphobil_deam"/>
    <property type="match status" value="1"/>
</dbReference>
<dbReference type="InterPro" id="IPR036803">
    <property type="entry name" value="Porphobilinogen_deaminase_C_sf"/>
</dbReference>
<evidence type="ECO:0000256" key="7">
    <source>
        <dbReference type="HAMAP-Rule" id="MF_00260"/>
    </source>
</evidence>
<evidence type="ECO:0000259" key="10">
    <source>
        <dbReference type="Pfam" id="PF03900"/>
    </source>
</evidence>
<dbReference type="InterPro" id="IPR022419">
    <property type="entry name" value="Porphobilin_deaminase_cofac_BS"/>
</dbReference>
<dbReference type="Proteomes" id="UP000035721">
    <property type="component" value="Unassembled WGS sequence"/>
</dbReference>
<comment type="function">
    <text evidence="1 7">Tetrapolymerization of the monopyrrole PBG into the hydroxymethylbilane pre-uroporphyrinogen in several discrete steps.</text>
</comment>
<sequence>MTALRLGTRRSALAVAQSTGVAERLRAAGHDVELVPIVTEGDTSNAPLAEIGGTGLFASALRAALHEGRIDLAVHSIKDLPTTPEEGLVIAAVPGREDPRDALVARDGLTLGELPTGARVGTGSPRREAQLNALGLGLEVVGIRGNVDTRLGTLARGELDAVVLARAGLARLGRLGEITESLDPLQMLPAPGQGALAVECRADDGPTIRVVGELDDEDARACVTAERSLLAALEAGCSAPVGALAEVVEGLEGPELSLRAFVGAIDGSVDLRRSVTGLVADAARLGTQLAHRLLEDGAADLTRPPSAADPSAAAVAHPSAPHVPERIQ</sequence>
<dbReference type="Gene3D" id="3.30.160.40">
    <property type="entry name" value="Porphobilinogen deaminase, C-terminal domain"/>
    <property type="match status" value="1"/>
</dbReference>
<proteinExistence type="inferred from homology"/>
<evidence type="ECO:0000256" key="4">
    <source>
        <dbReference type="ARBA" id="ARBA00022679"/>
    </source>
</evidence>
<protein>
    <recommendedName>
        <fullName evidence="7">Porphobilinogen deaminase</fullName>
        <shortName evidence="7">PBG</shortName>
        <ecNumber evidence="7">2.5.1.61</ecNumber>
    </recommendedName>
    <alternativeName>
        <fullName evidence="7">Hydroxymethylbilane synthase</fullName>
        <shortName evidence="7">HMBS</shortName>
    </alternativeName>
    <alternativeName>
        <fullName evidence="7">Pre-uroporphyrinogen synthase</fullName>
    </alternativeName>
</protein>
<evidence type="ECO:0000256" key="2">
    <source>
        <dbReference type="ARBA" id="ARBA00005638"/>
    </source>
</evidence>
<dbReference type="PANTHER" id="PTHR11557:SF0">
    <property type="entry name" value="PORPHOBILINOGEN DEAMINASE"/>
    <property type="match status" value="1"/>
</dbReference>
<dbReference type="RefSeq" id="WP_048554770.1">
    <property type="nucleotide sequence ID" value="NZ_HF570958.1"/>
</dbReference>
<dbReference type="PANTHER" id="PTHR11557">
    <property type="entry name" value="PORPHOBILINOGEN DEAMINASE"/>
    <property type="match status" value="1"/>
</dbReference>
<feature type="domain" description="Porphobilinogen deaminase N-terminal" evidence="9">
    <location>
        <begin position="4"/>
        <end position="205"/>
    </location>
</feature>
<dbReference type="PRINTS" id="PR00151">
    <property type="entry name" value="PORPHBDMNASE"/>
</dbReference>
<dbReference type="Pfam" id="PF01379">
    <property type="entry name" value="Porphobil_deam"/>
    <property type="match status" value="1"/>
</dbReference>
<evidence type="ECO:0000259" key="9">
    <source>
        <dbReference type="Pfam" id="PF01379"/>
    </source>
</evidence>
<comment type="similarity">
    <text evidence="2 7">Belongs to the HMBS family.</text>
</comment>
<comment type="subunit">
    <text evidence="3 7">Monomer.</text>
</comment>
<dbReference type="Pfam" id="PF03900">
    <property type="entry name" value="Porphobil_deamC"/>
    <property type="match status" value="1"/>
</dbReference>
<dbReference type="STRING" id="1194083.BN12_2290006"/>
<evidence type="ECO:0000256" key="8">
    <source>
        <dbReference type="SAM" id="MobiDB-lite"/>
    </source>
</evidence>
<evidence type="ECO:0000256" key="3">
    <source>
        <dbReference type="ARBA" id="ARBA00011245"/>
    </source>
</evidence>
<dbReference type="EC" id="2.5.1.61" evidence="7"/>
<feature type="modified residue" description="S-(dipyrrolylmethanemethyl)cysteine" evidence="7">
    <location>
        <position position="237"/>
    </location>
</feature>
<dbReference type="SUPFAM" id="SSF54782">
    <property type="entry name" value="Porphobilinogen deaminase (hydroxymethylbilane synthase), C-terminal domain"/>
    <property type="match status" value="1"/>
</dbReference>
<dbReference type="PROSITE" id="PS00533">
    <property type="entry name" value="PORPHOBILINOGEN_DEAM"/>
    <property type="match status" value="1"/>
</dbReference>
<dbReference type="Gene3D" id="3.40.190.10">
    <property type="entry name" value="Periplasmic binding protein-like II"/>
    <property type="match status" value="2"/>
</dbReference>
<dbReference type="EMBL" id="CAJB01000145">
    <property type="protein sequence ID" value="CCH77823.1"/>
    <property type="molecule type" value="Genomic_DNA"/>
</dbReference>
<dbReference type="AlphaFoldDB" id="A0A077LV65"/>
<dbReference type="SUPFAM" id="SSF53850">
    <property type="entry name" value="Periplasmic binding protein-like II"/>
    <property type="match status" value="1"/>
</dbReference>
<dbReference type="GO" id="GO:0006782">
    <property type="term" value="P:protoporphyrinogen IX biosynthetic process"/>
    <property type="evidence" value="ECO:0007669"/>
    <property type="project" value="UniProtKB-UniRule"/>
</dbReference>
<gene>
    <name evidence="7 11" type="primary">hemC</name>
    <name evidence="11" type="ORF">BN12_2290006</name>
</gene>
<feature type="compositionally biased region" description="Low complexity" evidence="8">
    <location>
        <begin position="304"/>
        <end position="322"/>
    </location>
</feature>
<feature type="domain" description="Porphobilinogen deaminase C-terminal" evidence="10">
    <location>
        <begin position="221"/>
        <end position="294"/>
    </location>
</feature>
<evidence type="ECO:0000256" key="1">
    <source>
        <dbReference type="ARBA" id="ARBA00002869"/>
    </source>
</evidence>
<dbReference type="InterPro" id="IPR000860">
    <property type="entry name" value="HemC"/>
</dbReference>
<evidence type="ECO:0000313" key="12">
    <source>
        <dbReference type="Proteomes" id="UP000035721"/>
    </source>
</evidence>
<comment type="caution">
    <text evidence="11">The sequence shown here is derived from an EMBL/GenBank/DDBJ whole genome shotgun (WGS) entry which is preliminary data.</text>
</comment>
<comment type="catalytic activity">
    <reaction evidence="6 7">
        <text>4 porphobilinogen + H2O = hydroxymethylbilane + 4 NH4(+)</text>
        <dbReference type="Rhea" id="RHEA:13185"/>
        <dbReference type="ChEBI" id="CHEBI:15377"/>
        <dbReference type="ChEBI" id="CHEBI:28938"/>
        <dbReference type="ChEBI" id="CHEBI:57845"/>
        <dbReference type="ChEBI" id="CHEBI:58126"/>
        <dbReference type="EC" id="2.5.1.61"/>
    </reaction>
</comment>
<feature type="region of interest" description="Disordered" evidence="8">
    <location>
        <begin position="300"/>
        <end position="328"/>
    </location>
</feature>
<reference evidence="11 12" key="1">
    <citation type="journal article" date="2013" name="ISME J.">
        <title>A metabolic model for members of the genus Tetrasphaera involved in enhanced biological phosphorus removal.</title>
        <authorList>
            <person name="Kristiansen R."/>
            <person name="Nguyen H.T.T."/>
            <person name="Saunders A.M."/>
            <person name="Nielsen J.L."/>
            <person name="Wimmer R."/>
            <person name="Le V.Q."/>
            <person name="McIlroy S.J."/>
            <person name="Petrovski S."/>
            <person name="Seviour R.J."/>
            <person name="Calteau A."/>
            <person name="Nielsen K.L."/>
            <person name="Nielsen P.H."/>
        </authorList>
    </citation>
    <scope>NUCLEOTIDE SEQUENCE [LARGE SCALE GENOMIC DNA]</scope>
    <source>
        <strain evidence="11 12">T1-X7</strain>
    </source>
</reference>